<evidence type="ECO:0000256" key="8">
    <source>
        <dbReference type="ARBA" id="ARBA00035672"/>
    </source>
</evidence>
<feature type="compositionally biased region" description="Gly residues" evidence="10">
    <location>
        <begin position="511"/>
        <end position="520"/>
    </location>
</feature>
<keyword evidence="2" id="KW-0547">Nucleotide-binding</keyword>
<evidence type="ECO:0000256" key="9">
    <source>
        <dbReference type="ARBA" id="ARBA00048027"/>
    </source>
</evidence>
<dbReference type="InterPro" id="IPR022941">
    <property type="entry name" value="SRP54"/>
</dbReference>
<dbReference type="InterPro" id="IPR000897">
    <property type="entry name" value="SRP54_GTPase_dom"/>
</dbReference>
<dbReference type="Gene3D" id="3.40.50.300">
    <property type="entry name" value="P-loop containing nucleotide triphosphate hydrolases"/>
    <property type="match status" value="1"/>
</dbReference>
<dbReference type="InterPro" id="IPR027417">
    <property type="entry name" value="P-loop_NTPase"/>
</dbReference>
<dbReference type="InterPro" id="IPR004780">
    <property type="entry name" value="SRP"/>
</dbReference>
<feature type="domain" description="Signal recognition particle SRP54 helical bundle" evidence="13">
    <location>
        <begin position="1"/>
        <end position="95"/>
    </location>
</feature>
<dbReference type="SMART" id="SM00963">
    <property type="entry name" value="SRP54_N"/>
    <property type="match status" value="1"/>
</dbReference>
<keyword evidence="4" id="KW-0694">RNA-binding</keyword>
<dbReference type="AlphaFoldDB" id="A0A4U1J967"/>
<dbReference type="GO" id="GO:0005525">
    <property type="term" value="F:GTP binding"/>
    <property type="evidence" value="ECO:0007669"/>
    <property type="project" value="UniProtKB-KW"/>
</dbReference>
<accession>A0A4U1J967</accession>
<dbReference type="Pfam" id="PF02978">
    <property type="entry name" value="SRP_SPB"/>
    <property type="match status" value="1"/>
</dbReference>
<dbReference type="InterPro" id="IPR013822">
    <property type="entry name" value="Signal_recog_particl_SRP54_hlx"/>
</dbReference>
<dbReference type="InterPro" id="IPR036891">
    <property type="entry name" value="Signal_recog_part_SRP54_M_sf"/>
</dbReference>
<comment type="catalytic activity">
    <reaction evidence="9">
        <text>GTP + H2O = GDP + phosphate + H(+)</text>
        <dbReference type="Rhea" id="RHEA:19669"/>
        <dbReference type="ChEBI" id="CHEBI:15377"/>
        <dbReference type="ChEBI" id="CHEBI:15378"/>
        <dbReference type="ChEBI" id="CHEBI:37565"/>
        <dbReference type="ChEBI" id="CHEBI:43474"/>
        <dbReference type="ChEBI" id="CHEBI:58189"/>
        <dbReference type="EC" id="3.6.5.4"/>
    </reaction>
</comment>
<evidence type="ECO:0000256" key="10">
    <source>
        <dbReference type="SAM" id="MobiDB-lite"/>
    </source>
</evidence>
<dbReference type="InterPro" id="IPR004125">
    <property type="entry name" value="Signal_recog_particle_SRP54_M"/>
</dbReference>
<keyword evidence="6" id="KW-0733">Signal recognition particle</keyword>
<dbReference type="EMBL" id="SSMQ01000024">
    <property type="protein sequence ID" value="TKD04537.1"/>
    <property type="molecule type" value="Genomic_DNA"/>
</dbReference>
<keyword evidence="5" id="KW-0342">GTP-binding</keyword>
<dbReference type="PANTHER" id="PTHR11564">
    <property type="entry name" value="SIGNAL RECOGNITION PARTICLE 54K PROTEIN SRP54"/>
    <property type="match status" value="1"/>
</dbReference>
<evidence type="ECO:0000256" key="7">
    <source>
        <dbReference type="ARBA" id="ARBA00023274"/>
    </source>
</evidence>
<protein>
    <recommendedName>
        <fullName evidence="8">signal-recognition-particle GTPase</fullName>
        <ecNumber evidence="8">3.6.5.4</ecNumber>
    </recommendedName>
</protein>
<evidence type="ECO:0000259" key="13">
    <source>
        <dbReference type="SMART" id="SM00963"/>
    </source>
</evidence>
<dbReference type="GO" id="GO:0008312">
    <property type="term" value="F:7S RNA binding"/>
    <property type="evidence" value="ECO:0007669"/>
    <property type="project" value="InterPro"/>
</dbReference>
<dbReference type="OrthoDB" id="9804720at2"/>
<feature type="domain" description="SRP54-type proteins GTP-binding" evidence="12">
    <location>
        <begin position="109"/>
        <end position="303"/>
    </location>
</feature>
<dbReference type="GO" id="GO:0006614">
    <property type="term" value="P:SRP-dependent cotranslational protein targeting to membrane"/>
    <property type="evidence" value="ECO:0007669"/>
    <property type="project" value="InterPro"/>
</dbReference>
<feature type="compositionally biased region" description="Basic residues" evidence="10">
    <location>
        <begin position="538"/>
        <end position="554"/>
    </location>
</feature>
<comment type="similarity">
    <text evidence="1">Belongs to the GTP-binding SRP family. SRP54 subfamily.</text>
</comment>
<dbReference type="Gene3D" id="1.20.120.140">
    <property type="entry name" value="Signal recognition particle SRP54, nucleotide-binding domain"/>
    <property type="match status" value="1"/>
</dbReference>
<reference evidence="14 15" key="1">
    <citation type="submission" date="2019-04" db="EMBL/GenBank/DDBJ databases">
        <authorList>
            <person name="Li Y."/>
            <person name="Wang J."/>
        </authorList>
    </citation>
    <scope>NUCLEOTIDE SEQUENCE [LARGE SCALE GENOMIC DNA]</scope>
    <source>
        <strain evidence="14 15">DSM 14668</strain>
    </source>
</reference>
<evidence type="ECO:0000256" key="4">
    <source>
        <dbReference type="ARBA" id="ARBA00022884"/>
    </source>
</evidence>
<evidence type="ECO:0000313" key="15">
    <source>
        <dbReference type="Proteomes" id="UP000309215"/>
    </source>
</evidence>
<dbReference type="SUPFAM" id="SSF47446">
    <property type="entry name" value="Signal peptide-binding domain"/>
    <property type="match status" value="1"/>
</dbReference>
<feature type="region of interest" description="Disordered" evidence="10">
    <location>
        <begin position="511"/>
        <end position="554"/>
    </location>
</feature>
<proteinExistence type="inferred from homology"/>
<evidence type="ECO:0000259" key="11">
    <source>
        <dbReference type="SMART" id="SM00382"/>
    </source>
</evidence>
<evidence type="ECO:0000256" key="2">
    <source>
        <dbReference type="ARBA" id="ARBA00022741"/>
    </source>
</evidence>
<evidence type="ECO:0000256" key="6">
    <source>
        <dbReference type="ARBA" id="ARBA00023135"/>
    </source>
</evidence>
<evidence type="ECO:0000313" key="14">
    <source>
        <dbReference type="EMBL" id="TKD04537.1"/>
    </source>
</evidence>
<keyword evidence="7" id="KW-0687">Ribonucleoprotein</keyword>
<name>A0A4U1J967_9BACT</name>
<dbReference type="Pfam" id="PF00448">
    <property type="entry name" value="SRP54"/>
    <property type="match status" value="1"/>
</dbReference>
<evidence type="ECO:0000256" key="3">
    <source>
        <dbReference type="ARBA" id="ARBA00022801"/>
    </source>
</evidence>
<dbReference type="InterPro" id="IPR003593">
    <property type="entry name" value="AAA+_ATPase"/>
</dbReference>
<dbReference type="GO" id="GO:0003924">
    <property type="term" value="F:GTPase activity"/>
    <property type="evidence" value="ECO:0007669"/>
    <property type="project" value="InterPro"/>
</dbReference>
<dbReference type="FunFam" id="3.40.50.300:FF:000022">
    <property type="entry name" value="Signal recognition particle 54 kDa subunit"/>
    <property type="match status" value="1"/>
</dbReference>
<evidence type="ECO:0000256" key="1">
    <source>
        <dbReference type="ARBA" id="ARBA00005450"/>
    </source>
</evidence>
<dbReference type="RefSeq" id="WP_136931262.1">
    <property type="nucleotide sequence ID" value="NZ_SSMQ01000024.1"/>
</dbReference>
<gene>
    <name evidence="14" type="ORF">E8A74_23310</name>
</gene>
<dbReference type="InterPro" id="IPR042101">
    <property type="entry name" value="SRP54_N_sf"/>
</dbReference>
<dbReference type="EC" id="3.6.5.4" evidence="8"/>
<dbReference type="CDD" id="cd18539">
    <property type="entry name" value="SRP_G"/>
    <property type="match status" value="1"/>
</dbReference>
<dbReference type="Pfam" id="PF02881">
    <property type="entry name" value="SRP54_N"/>
    <property type="match status" value="1"/>
</dbReference>
<dbReference type="SMART" id="SM00962">
    <property type="entry name" value="SRP54"/>
    <property type="match status" value="1"/>
</dbReference>
<comment type="caution">
    <text evidence="14">The sequence shown here is derived from an EMBL/GenBank/DDBJ whole genome shotgun (WGS) entry which is preliminary data.</text>
</comment>
<keyword evidence="3" id="KW-0378">Hydrolase</keyword>
<dbReference type="NCBIfam" id="TIGR00959">
    <property type="entry name" value="ffh"/>
    <property type="match status" value="1"/>
</dbReference>
<dbReference type="SUPFAM" id="SSF52540">
    <property type="entry name" value="P-loop containing nucleoside triphosphate hydrolases"/>
    <property type="match status" value="1"/>
</dbReference>
<dbReference type="PANTHER" id="PTHR11564:SF5">
    <property type="entry name" value="SIGNAL RECOGNITION PARTICLE SUBUNIT SRP54"/>
    <property type="match status" value="1"/>
</dbReference>
<dbReference type="SMART" id="SM00382">
    <property type="entry name" value="AAA"/>
    <property type="match status" value="1"/>
</dbReference>
<evidence type="ECO:0000259" key="12">
    <source>
        <dbReference type="SMART" id="SM00962"/>
    </source>
</evidence>
<sequence>MFDTLARGFRQARNRLAGLTELSESNIEPALREVRLSLLEADVEIGVVKAFLSRVKQKAVGRTLEAKVKHEGETMQVSASDHFVKICHDELEAMMSHEGEPIVWASGRPTGLMMVGLQGSGKTTTCAKLARHIAKQGKKPMLVAADMQRPAAVEQLKVLGNQIKIPVFNISGKSPVEICAAAEAEAKKLGRDVIIYDTAGRLAIDEKLMQELAEIKSRVAPENIFLVVDAMIGQDSVKTARSFHERLGISGVVLTKLDGDARGGAAISIKEVTGAPVLFSGVGETTDKFEEFRADGMASRILGMGDVVGLMQDFEQVVDQKKAEKDAERLLQGDFSLDDFLEQVRMIQKMGSLKDLVDKLPLGGMFPGGLPKDVNLDDRELVRIEAIIQSMTRFEKRDPYALIREPRRAERIAKGSGTNAEAVAELVQKFLFMKQMMSGLGQNMGMMGKIPGMKQMAQMRNMQKAMAGMGGGGMPGFPGMGGMPGMPGGFPGMGMPGFPGMGMPGFPGMGMPGMPGGGAEGPSMTKMRTLSQAEKNAKKSQRKRERDARKKGRK</sequence>
<organism evidence="14 15">
    <name type="scientific">Polyangium fumosum</name>
    <dbReference type="NCBI Taxonomy" id="889272"/>
    <lineage>
        <taxon>Bacteria</taxon>
        <taxon>Pseudomonadati</taxon>
        <taxon>Myxococcota</taxon>
        <taxon>Polyangia</taxon>
        <taxon>Polyangiales</taxon>
        <taxon>Polyangiaceae</taxon>
        <taxon>Polyangium</taxon>
    </lineage>
</organism>
<feature type="domain" description="AAA+ ATPase" evidence="11">
    <location>
        <begin position="108"/>
        <end position="308"/>
    </location>
</feature>
<dbReference type="Gene3D" id="1.10.260.30">
    <property type="entry name" value="Signal recognition particle, SRP54 subunit, M-domain"/>
    <property type="match status" value="1"/>
</dbReference>
<dbReference type="GO" id="GO:0048500">
    <property type="term" value="C:signal recognition particle"/>
    <property type="evidence" value="ECO:0007669"/>
    <property type="project" value="InterPro"/>
</dbReference>
<dbReference type="Proteomes" id="UP000309215">
    <property type="component" value="Unassembled WGS sequence"/>
</dbReference>
<keyword evidence="15" id="KW-1185">Reference proteome</keyword>
<evidence type="ECO:0000256" key="5">
    <source>
        <dbReference type="ARBA" id="ARBA00023134"/>
    </source>
</evidence>